<dbReference type="InterPro" id="IPR001647">
    <property type="entry name" value="HTH_TetR"/>
</dbReference>
<dbReference type="InterPro" id="IPR009057">
    <property type="entry name" value="Homeodomain-like_sf"/>
</dbReference>
<dbReference type="InterPro" id="IPR047923">
    <property type="entry name" value="ArpA-like"/>
</dbReference>
<reference evidence="6" key="1">
    <citation type="journal article" date="2015" name="Genome Announc.">
        <title>Draft Genome Sequence of Thiostrepton-Producing Streptomyces azureus ATCC 14921.</title>
        <authorList>
            <person name="Sakihara K."/>
            <person name="Maeda J."/>
            <person name="Tashiro K."/>
            <person name="Fujino Y."/>
            <person name="Kuhara S."/>
            <person name="Ohshima T."/>
            <person name="Ogata S."/>
            <person name="Doi K."/>
        </authorList>
    </citation>
    <scope>NUCLEOTIDE SEQUENCE [LARGE SCALE GENOMIC DNA]</scope>
    <source>
        <strain evidence="6">ATCC14921</strain>
    </source>
</reference>
<dbReference type="PANTHER" id="PTHR30055:SF234">
    <property type="entry name" value="HTH-TYPE TRANSCRIPTIONAL REGULATOR BETI"/>
    <property type="match status" value="1"/>
</dbReference>
<dbReference type="PRINTS" id="PR00455">
    <property type="entry name" value="HTHTETR"/>
</dbReference>
<dbReference type="PANTHER" id="PTHR30055">
    <property type="entry name" value="HTH-TYPE TRANSCRIPTIONAL REGULATOR RUTR"/>
    <property type="match status" value="1"/>
</dbReference>
<evidence type="ECO:0000256" key="1">
    <source>
        <dbReference type="ARBA" id="ARBA00023015"/>
    </source>
</evidence>
<dbReference type="PROSITE" id="PS01081">
    <property type="entry name" value="HTH_TETR_1"/>
    <property type="match status" value="1"/>
</dbReference>
<keyword evidence="2 4" id="KW-0238">DNA-binding</keyword>
<dbReference type="Proteomes" id="UP000053859">
    <property type="component" value="Unassembled WGS sequence"/>
</dbReference>
<dbReference type="PROSITE" id="PS50977">
    <property type="entry name" value="HTH_TETR_2"/>
    <property type="match status" value="1"/>
</dbReference>
<protein>
    <submittedName>
        <fullName evidence="6">Transcriptional regulator</fullName>
    </submittedName>
</protein>
<evidence type="ECO:0000256" key="4">
    <source>
        <dbReference type="PROSITE-ProRule" id="PRU00335"/>
    </source>
</evidence>
<organism evidence="6 7">
    <name type="scientific">Streptomyces azureus</name>
    <dbReference type="NCBI Taxonomy" id="146537"/>
    <lineage>
        <taxon>Bacteria</taxon>
        <taxon>Bacillati</taxon>
        <taxon>Actinomycetota</taxon>
        <taxon>Actinomycetes</taxon>
        <taxon>Kitasatosporales</taxon>
        <taxon>Streptomycetaceae</taxon>
        <taxon>Streptomyces</taxon>
    </lineage>
</organism>
<dbReference type="Pfam" id="PF00440">
    <property type="entry name" value="TetR_N"/>
    <property type="match status" value="1"/>
</dbReference>
<keyword evidence="7" id="KW-1185">Reference proteome</keyword>
<dbReference type="PATRIC" id="fig|146537.3.peg.2850"/>
<feature type="domain" description="HTH tetR-type" evidence="5">
    <location>
        <begin position="8"/>
        <end position="68"/>
    </location>
</feature>
<dbReference type="SUPFAM" id="SSF48498">
    <property type="entry name" value="Tetracyclin repressor-like, C-terminal domain"/>
    <property type="match status" value="1"/>
</dbReference>
<keyword evidence="1" id="KW-0805">Transcription regulation</keyword>
<evidence type="ECO:0000313" key="7">
    <source>
        <dbReference type="Proteomes" id="UP000053859"/>
    </source>
</evidence>
<gene>
    <name evidence="6" type="ORF">SAZU_2704</name>
</gene>
<dbReference type="EMBL" id="DF968245">
    <property type="protein sequence ID" value="GAP47967.1"/>
    <property type="molecule type" value="Genomic_DNA"/>
</dbReference>
<evidence type="ECO:0000256" key="2">
    <source>
        <dbReference type="ARBA" id="ARBA00023125"/>
    </source>
</evidence>
<dbReference type="InterPro" id="IPR023772">
    <property type="entry name" value="DNA-bd_HTH_TetR-type_CS"/>
</dbReference>
<sequence length="208" mass="22583">MIKQERAVRTREALIRAAAESFDQDGFTVASLTRISSRAGVSSGALHFHFASKAALADAVEEAAVVVLRALTHDAGRPGSSRLQHLVDATHRLAEALRDDVVLRAGFELSGEAARVPRTDLRVSWRDRVERQARRCEENGELREDVTVGRVVSAVVAATVGFEVLGVRNRAWLAPGTIAEFWRLLLPTLASDAVVARIRPEGTLRSAG</sequence>
<feature type="DNA-binding region" description="H-T-H motif" evidence="4">
    <location>
        <begin position="31"/>
        <end position="50"/>
    </location>
</feature>
<dbReference type="AlphaFoldDB" id="A0A0K8PJA5"/>
<keyword evidence="3" id="KW-0804">Transcription</keyword>
<evidence type="ECO:0000259" key="5">
    <source>
        <dbReference type="PROSITE" id="PS50977"/>
    </source>
</evidence>
<dbReference type="InterPro" id="IPR036271">
    <property type="entry name" value="Tet_transcr_reg_TetR-rel_C_sf"/>
</dbReference>
<evidence type="ECO:0000256" key="3">
    <source>
        <dbReference type="ARBA" id="ARBA00023163"/>
    </source>
</evidence>
<dbReference type="SUPFAM" id="SSF46689">
    <property type="entry name" value="Homeodomain-like"/>
    <property type="match status" value="1"/>
</dbReference>
<evidence type="ECO:0000313" key="6">
    <source>
        <dbReference type="EMBL" id="GAP47967.1"/>
    </source>
</evidence>
<dbReference type="GO" id="GO:0000976">
    <property type="term" value="F:transcription cis-regulatory region binding"/>
    <property type="evidence" value="ECO:0007669"/>
    <property type="project" value="TreeGrafter"/>
</dbReference>
<dbReference type="OrthoDB" id="3237195at2"/>
<name>A0A0K8PJA5_STRAJ</name>
<dbReference type="InterPro" id="IPR050109">
    <property type="entry name" value="HTH-type_TetR-like_transc_reg"/>
</dbReference>
<dbReference type="NCBIfam" id="NF041196">
    <property type="entry name" value="ScbR_bind_reg"/>
    <property type="match status" value="1"/>
</dbReference>
<proteinExistence type="predicted"/>
<dbReference type="GO" id="GO:0003700">
    <property type="term" value="F:DNA-binding transcription factor activity"/>
    <property type="evidence" value="ECO:0007669"/>
    <property type="project" value="TreeGrafter"/>
</dbReference>
<accession>A0A0K8PJA5</accession>
<dbReference type="Gene3D" id="1.10.357.10">
    <property type="entry name" value="Tetracycline Repressor, domain 2"/>
    <property type="match status" value="1"/>
</dbReference>